<comment type="caution">
    <text evidence="7">The sequence shown here is derived from an EMBL/GenBank/DDBJ whole genome shotgun (WGS) entry which is preliminary data.</text>
</comment>
<dbReference type="AlphaFoldDB" id="A0A8S1J6S6"/>
<keyword evidence="8" id="KW-1185">Reference proteome</keyword>
<dbReference type="Pfam" id="PF07534">
    <property type="entry name" value="TLD"/>
    <property type="match status" value="1"/>
</dbReference>
<evidence type="ECO:0000313" key="7">
    <source>
        <dbReference type="EMBL" id="CAD7702942.1"/>
    </source>
</evidence>
<evidence type="ECO:0000256" key="4">
    <source>
        <dbReference type="ARBA" id="ARBA00040604"/>
    </source>
</evidence>
<evidence type="ECO:0000256" key="2">
    <source>
        <dbReference type="ARBA" id="ARBA00009540"/>
    </source>
</evidence>
<accession>A0A8S1J6S6</accession>
<comment type="subcellular location">
    <subcellularLocation>
        <location evidence="1">Mitochondrion</location>
    </subcellularLocation>
</comment>
<dbReference type="OrthoDB" id="26679at2759"/>
<dbReference type="EMBL" id="CAJHUC010002008">
    <property type="protein sequence ID" value="CAD7702942.1"/>
    <property type="molecule type" value="Genomic_DNA"/>
</dbReference>
<keyword evidence="3" id="KW-0496">Mitochondrion</keyword>
<dbReference type="Proteomes" id="UP000708148">
    <property type="component" value="Unassembled WGS sequence"/>
</dbReference>
<proteinExistence type="inferred from homology"/>
<evidence type="ECO:0000313" key="8">
    <source>
        <dbReference type="Proteomes" id="UP000708148"/>
    </source>
</evidence>
<protein>
    <recommendedName>
        <fullName evidence="4">Oxidation resistance protein 1</fullName>
    </recommendedName>
</protein>
<comment type="similarity">
    <text evidence="2">Belongs to the OXR1 family.</text>
</comment>
<dbReference type="PROSITE" id="PS51886">
    <property type="entry name" value="TLDC"/>
    <property type="match status" value="1"/>
</dbReference>
<dbReference type="InterPro" id="IPR006571">
    <property type="entry name" value="TLDc_dom"/>
</dbReference>
<name>A0A8S1J6S6_9CHLO</name>
<evidence type="ECO:0000256" key="3">
    <source>
        <dbReference type="ARBA" id="ARBA00023128"/>
    </source>
</evidence>
<feature type="compositionally biased region" description="Pro residues" evidence="5">
    <location>
        <begin position="17"/>
        <end position="28"/>
    </location>
</feature>
<dbReference type="PANTHER" id="PTHR23354">
    <property type="entry name" value="NUCLEOLAR PROTEIN 7/ESTROGEN RECEPTOR COACTIVATOR-RELATED"/>
    <property type="match status" value="1"/>
</dbReference>
<gene>
    <name evidence="7" type="ORF">OSTQU699_LOCUS8299</name>
</gene>
<sequence>MSTFDSSLKPPLGGSCPLPPLGGRPSPNPWMACLFGKEKGRGDITRPSAPIDIQPGARRRDAGPHAGYDSAPETDAMITTFQRCFDRHPNSRRRRGRAEGAETQSERSADESYGSSGLCQPVWKDGGSNRQIKRAVLEASAATQAHVKKQIETWSDDAARNATLGSSALNGRAKGGVSAGSEPPPSEHKVTGEEGELVPPKPLMPTGNSPKLSHPSALLKEEHLKGLMAAVPNRVHQADWLLLYSTSKHGISLQTMYRRAAGHAPCVLLMKDPGGHVFGSYCSEAWKVAPRFFGTGESFVFQLEPQQVYYPWKRKHKVRNDYFMFGSTDSIGVGGCGHFAFWLDGELRCGHSGVCDTFGSPCLASKGEFKIVVLELWTLM</sequence>
<feature type="region of interest" description="Disordered" evidence="5">
    <location>
        <begin position="165"/>
        <end position="212"/>
    </location>
</feature>
<evidence type="ECO:0000256" key="1">
    <source>
        <dbReference type="ARBA" id="ARBA00004173"/>
    </source>
</evidence>
<organism evidence="7 8">
    <name type="scientific">Ostreobium quekettii</name>
    <dbReference type="NCBI Taxonomy" id="121088"/>
    <lineage>
        <taxon>Eukaryota</taxon>
        <taxon>Viridiplantae</taxon>
        <taxon>Chlorophyta</taxon>
        <taxon>core chlorophytes</taxon>
        <taxon>Ulvophyceae</taxon>
        <taxon>TCBD clade</taxon>
        <taxon>Bryopsidales</taxon>
        <taxon>Ostreobineae</taxon>
        <taxon>Ostreobiaceae</taxon>
        <taxon>Ostreobium</taxon>
    </lineage>
</organism>
<feature type="region of interest" description="Disordered" evidence="5">
    <location>
        <begin position="1"/>
        <end position="125"/>
    </location>
</feature>
<dbReference type="PANTHER" id="PTHR23354:SF62">
    <property type="entry name" value="MUSTARD, ISOFORM V"/>
    <property type="match status" value="1"/>
</dbReference>
<feature type="domain" description="TLDc" evidence="6">
    <location>
        <begin position="217"/>
        <end position="380"/>
    </location>
</feature>
<evidence type="ECO:0000259" key="6">
    <source>
        <dbReference type="PROSITE" id="PS51886"/>
    </source>
</evidence>
<feature type="compositionally biased region" description="Low complexity" evidence="5">
    <location>
        <begin position="1"/>
        <end position="16"/>
    </location>
</feature>
<dbReference type="SMART" id="SM00584">
    <property type="entry name" value="TLDc"/>
    <property type="match status" value="1"/>
</dbReference>
<reference evidence="7" key="1">
    <citation type="submission" date="2020-12" db="EMBL/GenBank/DDBJ databases">
        <authorList>
            <person name="Iha C."/>
        </authorList>
    </citation>
    <scope>NUCLEOTIDE SEQUENCE</scope>
</reference>
<evidence type="ECO:0000256" key="5">
    <source>
        <dbReference type="SAM" id="MobiDB-lite"/>
    </source>
</evidence>
<dbReference type="GO" id="GO:0005739">
    <property type="term" value="C:mitochondrion"/>
    <property type="evidence" value="ECO:0007669"/>
    <property type="project" value="UniProtKB-SubCell"/>
</dbReference>
<feature type="compositionally biased region" description="Basic and acidic residues" evidence="5">
    <location>
        <begin position="97"/>
        <end position="110"/>
    </location>
</feature>